<sequence>MRLNLCLEFARHSMCSCRPFPGAFERWTKSSYPDILPPELRVLPGRPKRCRQKDETEMREIAEKQASERAKKAKADGVIKVSHKGVVIHCKICCAPTHNARTYPLRSDMEKQRQDGQFSSQPTPVSEIDTTLSQPQPQTQPPSRRSRKT</sequence>
<evidence type="ECO:0000313" key="2">
    <source>
        <dbReference type="EMBL" id="GAA0169755.1"/>
    </source>
</evidence>
<feature type="compositionally biased region" description="Polar residues" evidence="1">
    <location>
        <begin position="115"/>
        <end position="124"/>
    </location>
</feature>
<reference evidence="2 3" key="1">
    <citation type="submission" date="2024-01" db="EMBL/GenBank/DDBJ databases">
        <title>The complete chloroplast genome sequence of Lithospermum erythrorhizon: insights into the phylogenetic relationship among Boraginaceae species and the maternal lineages of purple gromwells.</title>
        <authorList>
            <person name="Okada T."/>
            <person name="Watanabe K."/>
        </authorList>
    </citation>
    <scope>NUCLEOTIDE SEQUENCE [LARGE SCALE GENOMIC DNA]</scope>
</reference>
<organism evidence="2 3">
    <name type="scientific">Lithospermum erythrorhizon</name>
    <name type="common">Purple gromwell</name>
    <name type="synonym">Lithospermum officinale var. erythrorhizon</name>
    <dbReference type="NCBI Taxonomy" id="34254"/>
    <lineage>
        <taxon>Eukaryota</taxon>
        <taxon>Viridiplantae</taxon>
        <taxon>Streptophyta</taxon>
        <taxon>Embryophyta</taxon>
        <taxon>Tracheophyta</taxon>
        <taxon>Spermatophyta</taxon>
        <taxon>Magnoliopsida</taxon>
        <taxon>eudicotyledons</taxon>
        <taxon>Gunneridae</taxon>
        <taxon>Pentapetalae</taxon>
        <taxon>asterids</taxon>
        <taxon>lamiids</taxon>
        <taxon>Boraginales</taxon>
        <taxon>Boraginaceae</taxon>
        <taxon>Boraginoideae</taxon>
        <taxon>Lithospermeae</taxon>
        <taxon>Lithospermum</taxon>
    </lineage>
</organism>
<feature type="compositionally biased region" description="Low complexity" evidence="1">
    <location>
        <begin position="130"/>
        <end position="143"/>
    </location>
</feature>
<dbReference type="AlphaFoldDB" id="A0AAV3R1M7"/>
<protein>
    <submittedName>
        <fullName evidence="2">Uncharacterized protein</fullName>
    </submittedName>
</protein>
<dbReference type="EMBL" id="BAABME010006964">
    <property type="protein sequence ID" value="GAA0169755.1"/>
    <property type="molecule type" value="Genomic_DNA"/>
</dbReference>
<feature type="region of interest" description="Disordered" evidence="1">
    <location>
        <begin position="105"/>
        <end position="149"/>
    </location>
</feature>
<accession>A0AAV3R1M7</accession>
<proteinExistence type="predicted"/>
<gene>
    <name evidence="2" type="ORF">LIER_24163</name>
</gene>
<comment type="caution">
    <text evidence="2">The sequence shown here is derived from an EMBL/GenBank/DDBJ whole genome shotgun (WGS) entry which is preliminary data.</text>
</comment>
<evidence type="ECO:0000313" key="3">
    <source>
        <dbReference type="Proteomes" id="UP001454036"/>
    </source>
</evidence>
<dbReference type="Proteomes" id="UP001454036">
    <property type="component" value="Unassembled WGS sequence"/>
</dbReference>
<name>A0AAV3R1M7_LITER</name>
<keyword evidence="3" id="KW-1185">Reference proteome</keyword>
<evidence type="ECO:0000256" key="1">
    <source>
        <dbReference type="SAM" id="MobiDB-lite"/>
    </source>
</evidence>